<accession>A0AA42UB35</accession>
<protein>
    <submittedName>
        <fullName evidence="1">Ankyrin repeat domain-containing protein</fullName>
    </submittedName>
</protein>
<dbReference type="InterPro" id="IPR036770">
    <property type="entry name" value="Ankyrin_rpt-contain_sf"/>
</dbReference>
<sequence length="210" mass="25311">DQTLLFEATSIDEVDWLIKNGVDINHRNFVGDTALWKSGYYDYEIEIIDRLFEAGINPDLLNFEGDHVLSSMGYFGHPEIFMKHRDKIKSTDIHIRDIHLPHIDKMKRGIGILLENGFQVRYPRHINIQDITTWDEEQAWYRTEQENIDQKRYYMKKRNDYIEFLEYLDKQKRVVKLVSIRLNSNDITLFEIKEMIERLRLMKPELYIIK</sequence>
<dbReference type="Proteomes" id="UP001161707">
    <property type="component" value="Unassembled WGS sequence"/>
</dbReference>
<comment type="caution">
    <text evidence="1">The sequence shown here is derived from an EMBL/GenBank/DDBJ whole genome shotgun (WGS) entry which is preliminary data.</text>
</comment>
<evidence type="ECO:0000313" key="1">
    <source>
        <dbReference type="EMBL" id="MDH1482780.1"/>
    </source>
</evidence>
<feature type="non-terminal residue" evidence="1">
    <location>
        <position position="1"/>
    </location>
</feature>
<gene>
    <name evidence="1" type="ORF">N5E88_25315</name>
</gene>
<organism evidence="1 2">
    <name type="scientific">Enterobacter cloacae</name>
    <dbReference type="NCBI Taxonomy" id="550"/>
    <lineage>
        <taxon>Bacteria</taxon>
        <taxon>Pseudomonadati</taxon>
        <taxon>Pseudomonadota</taxon>
        <taxon>Gammaproteobacteria</taxon>
        <taxon>Enterobacterales</taxon>
        <taxon>Enterobacteriaceae</taxon>
        <taxon>Enterobacter</taxon>
        <taxon>Enterobacter cloacae complex</taxon>
    </lineage>
</organism>
<dbReference type="RefSeq" id="WP_280043773.1">
    <property type="nucleotide sequence ID" value="NZ_JAOCIY010000149.1"/>
</dbReference>
<dbReference type="SUPFAM" id="SSF48403">
    <property type="entry name" value="Ankyrin repeat"/>
    <property type="match status" value="1"/>
</dbReference>
<reference evidence="1" key="1">
    <citation type="submission" date="2022-09" db="EMBL/GenBank/DDBJ databases">
        <title>Intensive care unit water sources are persistently colonized with multi-drug resistant bacteria and are the site of extensive horizontal gene transfer of antibiotic resistance genes.</title>
        <authorList>
            <person name="Diorio-Toth L."/>
        </authorList>
    </citation>
    <scope>NUCLEOTIDE SEQUENCE</scope>
    <source>
        <strain evidence="1">GD03711</strain>
    </source>
</reference>
<proteinExistence type="predicted"/>
<name>A0AA42UB35_ENTCL</name>
<dbReference type="AlphaFoldDB" id="A0AA42UB35"/>
<dbReference type="Gene3D" id="1.25.40.20">
    <property type="entry name" value="Ankyrin repeat-containing domain"/>
    <property type="match status" value="1"/>
</dbReference>
<dbReference type="EMBL" id="JAOCIY010000149">
    <property type="protein sequence ID" value="MDH1482780.1"/>
    <property type="molecule type" value="Genomic_DNA"/>
</dbReference>
<evidence type="ECO:0000313" key="2">
    <source>
        <dbReference type="Proteomes" id="UP001161707"/>
    </source>
</evidence>